<dbReference type="EC" id="3.6.-.-" evidence="7"/>
<dbReference type="PANTHER" id="PTHR42714">
    <property type="entry name" value="TRNA MODIFICATION GTPASE GTPBP3"/>
    <property type="match status" value="1"/>
</dbReference>
<feature type="binding site" evidence="7">
    <location>
        <position position="87"/>
    </location>
    <ligand>
        <name>(6S)-5-formyl-5,6,7,8-tetrahydrofolate</name>
        <dbReference type="ChEBI" id="CHEBI:57457"/>
    </ligand>
</feature>
<dbReference type="InterPro" id="IPR027417">
    <property type="entry name" value="P-loop_NTPase"/>
</dbReference>
<feature type="binding site" evidence="7">
    <location>
        <position position="253"/>
    </location>
    <ligand>
        <name>K(+)</name>
        <dbReference type="ChEBI" id="CHEBI:29103"/>
    </ligand>
</feature>
<dbReference type="Pfam" id="PF12631">
    <property type="entry name" value="MnmE_helical"/>
    <property type="match status" value="1"/>
</dbReference>
<gene>
    <name evidence="7 10" type="primary">mnmE</name>
    <name evidence="7" type="synonym">trmE</name>
    <name evidence="10" type="ORF">NQ491_01170</name>
</gene>
<dbReference type="Pfam" id="PF01926">
    <property type="entry name" value="MMR_HSR1"/>
    <property type="match status" value="1"/>
</dbReference>
<evidence type="ECO:0000256" key="6">
    <source>
        <dbReference type="ARBA" id="ARBA00023134"/>
    </source>
</evidence>
<dbReference type="InterPro" id="IPR006073">
    <property type="entry name" value="GTP-bd"/>
</dbReference>
<keyword evidence="7" id="KW-0479">Metal-binding</keyword>
<dbReference type="InterPro" id="IPR004520">
    <property type="entry name" value="GTPase_MnmE"/>
</dbReference>
<dbReference type="RefSeq" id="WP_019245188.1">
    <property type="nucleotide sequence ID" value="NZ_CAPH01000006.1"/>
</dbReference>
<comment type="cofactor">
    <cofactor evidence="7">
        <name>K(+)</name>
        <dbReference type="ChEBI" id="CHEBI:29103"/>
    </cofactor>
    <text evidence="7">Binds 1 potassium ion per subunit.</text>
</comment>
<feature type="binding site" evidence="7">
    <location>
        <begin position="276"/>
        <end position="279"/>
    </location>
    <ligand>
        <name>GTP</name>
        <dbReference type="ChEBI" id="CHEBI:37565"/>
    </ligand>
</feature>
<evidence type="ECO:0000256" key="1">
    <source>
        <dbReference type="ARBA" id="ARBA00011043"/>
    </source>
</evidence>
<evidence type="ECO:0000256" key="7">
    <source>
        <dbReference type="HAMAP-Rule" id="MF_00379"/>
    </source>
</evidence>
<keyword evidence="7" id="KW-0378">Hydrolase</keyword>
<evidence type="ECO:0000259" key="9">
    <source>
        <dbReference type="PROSITE" id="PS51709"/>
    </source>
</evidence>
<dbReference type="Gene3D" id="1.20.120.430">
    <property type="entry name" value="tRNA modification GTPase MnmE domain 2"/>
    <property type="match status" value="1"/>
</dbReference>
<dbReference type="InterPro" id="IPR025867">
    <property type="entry name" value="MnmE_helical"/>
</dbReference>
<dbReference type="InterPro" id="IPR027266">
    <property type="entry name" value="TrmE/GcvT-like"/>
</dbReference>
<feature type="binding site" evidence="7">
    <location>
        <position position="24"/>
    </location>
    <ligand>
        <name>(6S)-5-formyl-5,6,7,8-tetrahydrofolate</name>
        <dbReference type="ChEBI" id="CHEBI:57457"/>
    </ligand>
</feature>
<comment type="subcellular location">
    <subcellularLocation>
        <location evidence="7">Cytoplasm</location>
    </subcellularLocation>
</comment>
<evidence type="ECO:0000313" key="10">
    <source>
        <dbReference type="EMBL" id="UWN57416.1"/>
    </source>
</evidence>
<dbReference type="NCBIfam" id="TIGR00450">
    <property type="entry name" value="mnmE_trmE_thdF"/>
    <property type="match status" value="1"/>
</dbReference>
<feature type="binding site" evidence="7">
    <location>
        <position position="232"/>
    </location>
    <ligand>
        <name>K(+)</name>
        <dbReference type="ChEBI" id="CHEBI:29103"/>
    </ligand>
</feature>
<dbReference type="HAMAP" id="MF_00379">
    <property type="entry name" value="GTPase_MnmE"/>
    <property type="match status" value="1"/>
</dbReference>
<protein>
    <recommendedName>
        <fullName evidence="7">tRNA modification GTPase MnmE</fullName>
        <ecNumber evidence="7">3.6.-.-</ecNumber>
    </recommendedName>
</protein>
<sequence>MTSERNDTIAAVATGTGGAVALIRISGERAVPIGDVLFRNIQGKPLSTQKGYTIHYGTIRDGETVIDEVLVSLFRAPHSYTGEDMIEISCHASDYILRRVMELAIRHGARTARPGEFTLRAFLAGKMDLSQAEAVADVIASDNRAAHDLAFRQMRGGYSDEFGQLREKLVHLVSLLELELDFGEEDVEFADREQLLEILTAVERKITRLISSFALGNSVKNGIPVAIAGAPNVGKSTLLNALLKEDRALVSDIAGTTRDVIEETLNIDGLPFRFIDTAGIRETDDPLESMGIERTYDRIGKAAVVLLVADARDDAEEISALYAGIPLRAEQRLIIVLNKCDRLDAQELASKQATLRERISVPVEWLSAKFETHLDGLLRSLRESVRTDDLDNAGATVVFNARHHEALLHASESLARARQGIEEGLPGDLLSQDIREVLHHLGTITGEITTNDILGSIFSRFCVGK</sequence>
<dbReference type="InterPro" id="IPR005225">
    <property type="entry name" value="Small_GTP-bd"/>
</dbReference>
<dbReference type="PROSITE" id="PS51709">
    <property type="entry name" value="G_TRME"/>
    <property type="match status" value="1"/>
</dbReference>
<evidence type="ECO:0000256" key="8">
    <source>
        <dbReference type="RuleBase" id="RU003313"/>
    </source>
</evidence>
<feature type="binding site" evidence="7">
    <location>
        <position position="256"/>
    </location>
    <ligand>
        <name>K(+)</name>
        <dbReference type="ChEBI" id="CHEBI:29103"/>
    </ligand>
</feature>
<evidence type="ECO:0000256" key="2">
    <source>
        <dbReference type="ARBA" id="ARBA00022694"/>
    </source>
</evidence>
<organism evidence="10 11">
    <name type="scientific">Alistipes ihumii AP11</name>
    <dbReference type="NCBI Taxonomy" id="1211813"/>
    <lineage>
        <taxon>Bacteria</taxon>
        <taxon>Pseudomonadati</taxon>
        <taxon>Bacteroidota</taxon>
        <taxon>Bacteroidia</taxon>
        <taxon>Bacteroidales</taxon>
        <taxon>Rikenellaceae</taxon>
        <taxon>Alistipes</taxon>
    </lineage>
</organism>
<feature type="binding site" evidence="7">
    <location>
        <begin position="251"/>
        <end position="257"/>
    </location>
    <ligand>
        <name>GTP</name>
        <dbReference type="ChEBI" id="CHEBI:37565"/>
    </ligand>
</feature>
<evidence type="ECO:0000256" key="4">
    <source>
        <dbReference type="ARBA" id="ARBA00022842"/>
    </source>
</evidence>
<accession>A0ABY5UZN3</accession>
<dbReference type="InterPro" id="IPR027368">
    <property type="entry name" value="MnmE_dom2"/>
</dbReference>
<dbReference type="CDD" id="cd04164">
    <property type="entry name" value="trmE"/>
    <property type="match status" value="1"/>
</dbReference>
<dbReference type="GeneID" id="82890302"/>
<proteinExistence type="inferred from homology"/>
<evidence type="ECO:0000313" key="11">
    <source>
        <dbReference type="Proteomes" id="UP001059295"/>
    </source>
</evidence>
<feature type="binding site" evidence="7">
    <location>
        <position position="126"/>
    </location>
    <ligand>
        <name>(6S)-5-formyl-5,6,7,8-tetrahydrofolate</name>
        <dbReference type="ChEBI" id="CHEBI:57457"/>
    </ligand>
</feature>
<feature type="binding site" evidence="7">
    <location>
        <position position="257"/>
    </location>
    <ligand>
        <name>Mg(2+)</name>
        <dbReference type="ChEBI" id="CHEBI:18420"/>
    </ligand>
</feature>
<dbReference type="SUPFAM" id="SSF52540">
    <property type="entry name" value="P-loop containing nucleoside triphosphate hydrolases"/>
    <property type="match status" value="1"/>
</dbReference>
<evidence type="ECO:0000256" key="3">
    <source>
        <dbReference type="ARBA" id="ARBA00022741"/>
    </source>
</evidence>
<keyword evidence="7" id="KW-0963">Cytoplasm</keyword>
<comment type="function">
    <text evidence="7">Exhibits a very high intrinsic GTPase hydrolysis rate. Involved in the addition of a carboxymethylaminomethyl (cmnm) group at the wobble position (U34) of certain tRNAs, forming tRNA-cmnm(5)s(2)U34.</text>
</comment>
<feature type="binding site" evidence="7">
    <location>
        <position position="236"/>
    </location>
    <ligand>
        <name>Mg(2+)</name>
        <dbReference type="ChEBI" id="CHEBI:18420"/>
    </ligand>
</feature>
<feature type="binding site" evidence="7">
    <location>
        <begin position="232"/>
        <end position="237"/>
    </location>
    <ligand>
        <name>GTP</name>
        <dbReference type="ChEBI" id="CHEBI:37565"/>
    </ligand>
</feature>
<evidence type="ECO:0000256" key="5">
    <source>
        <dbReference type="ARBA" id="ARBA00022958"/>
    </source>
</evidence>
<feature type="binding site" evidence="7">
    <location>
        <position position="251"/>
    </location>
    <ligand>
        <name>K(+)</name>
        <dbReference type="ChEBI" id="CHEBI:29103"/>
    </ligand>
</feature>
<dbReference type="InterPro" id="IPR031168">
    <property type="entry name" value="G_TrmE"/>
</dbReference>
<dbReference type="InterPro" id="IPR018948">
    <property type="entry name" value="GTP-bd_TrmE_N"/>
</dbReference>
<dbReference type="CDD" id="cd14858">
    <property type="entry name" value="TrmE_N"/>
    <property type="match status" value="1"/>
</dbReference>
<comment type="subunit">
    <text evidence="7">Homodimer. Heterotetramer of two MnmE and two MnmG subunits.</text>
</comment>
<feature type="binding site" evidence="7">
    <location>
        <position position="465"/>
    </location>
    <ligand>
        <name>(6S)-5-formyl-5,6,7,8-tetrahydrofolate</name>
        <dbReference type="ChEBI" id="CHEBI:57457"/>
    </ligand>
</feature>
<dbReference type="NCBIfam" id="TIGR00231">
    <property type="entry name" value="small_GTP"/>
    <property type="match status" value="1"/>
</dbReference>
<name>A0ABY5UZN3_9BACT</name>
<keyword evidence="3 7" id="KW-0547">Nucleotide-binding</keyword>
<dbReference type="EMBL" id="CP102294">
    <property type="protein sequence ID" value="UWN57416.1"/>
    <property type="molecule type" value="Genomic_DNA"/>
</dbReference>
<dbReference type="Gene3D" id="3.40.50.300">
    <property type="entry name" value="P-loop containing nucleotide triphosphate hydrolases"/>
    <property type="match status" value="1"/>
</dbReference>
<dbReference type="Proteomes" id="UP001059295">
    <property type="component" value="Chromosome"/>
</dbReference>
<comment type="caution">
    <text evidence="7">Lacks conserved residue(s) required for the propagation of feature annotation.</text>
</comment>
<dbReference type="Pfam" id="PF10396">
    <property type="entry name" value="TrmE_N"/>
    <property type="match status" value="1"/>
</dbReference>
<dbReference type="Gene3D" id="3.30.1360.120">
    <property type="entry name" value="Probable tRNA modification gtpase trme, domain 1"/>
    <property type="match status" value="1"/>
</dbReference>
<reference evidence="10" key="1">
    <citation type="journal article" date="2022" name="Cell">
        <title>Design, construction, and in vivo augmentation of a complex gut microbiome.</title>
        <authorList>
            <person name="Cheng A.G."/>
            <person name="Ho P.Y."/>
            <person name="Aranda-Diaz A."/>
            <person name="Jain S."/>
            <person name="Yu F.B."/>
            <person name="Meng X."/>
            <person name="Wang M."/>
            <person name="Iakiviak M."/>
            <person name="Nagashima K."/>
            <person name="Zhao A."/>
            <person name="Murugkar P."/>
            <person name="Patil A."/>
            <person name="Atabakhsh K."/>
            <person name="Weakley A."/>
            <person name="Yan J."/>
            <person name="Brumbaugh A.R."/>
            <person name="Higginbottom S."/>
            <person name="Dimas A."/>
            <person name="Shiver A.L."/>
            <person name="Deutschbauer A."/>
            <person name="Neff N."/>
            <person name="Sonnenburg J.L."/>
            <person name="Huang K.C."/>
            <person name="Fischbach M.A."/>
        </authorList>
    </citation>
    <scope>NUCLEOTIDE SEQUENCE</scope>
    <source>
        <strain evidence="10">AP11</strain>
    </source>
</reference>
<comment type="similarity">
    <text evidence="1 7 8">Belongs to the TRAFAC class TrmE-Era-EngA-EngB-Septin-like GTPase superfamily. TrmE GTPase family.</text>
</comment>
<keyword evidence="5 7" id="KW-0630">Potassium</keyword>
<feature type="domain" description="TrmE-type G" evidence="9">
    <location>
        <begin position="222"/>
        <end position="386"/>
    </location>
</feature>
<keyword evidence="6 7" id="KW-0342">GTP-binding</keyword>
<keyword evidence="2 7" id="KW-0819">tRNA processing</keyword>
<keyword evidence="11" id="KW-1185">Reference proteome</keyword>
<dbReference type="PANTHER" id="PTHR42714:SF2">
    <property type="entry name" value="TRNA MODIFICATION GTPASE GTPBP3, MITOCHONDRIAL"/>
    <property type="match status" value="1"/>
</dbReference>
<keyword evidence="4 7" id="KW-0460">Magnesium</keyword>